<feature type="domain" description="C2H2-type" evidence="8">
    <location>
        <begin position="223"/>
        <end position="246"/>
    </location>
</feature>
<evidence type="ECO:0000259" key="8">
    <source>
        <dbReference type="PROSITE" id="PS50157"/>
    </source>
</evidence>
<evidence type="ECO:0000256" key="5">
    <source>
        <dbReference type="PROSITE-ProRule" id="PRU00042"/>
    </source>
</evidence>
<dbReference type="Proteomes" id="UP001142055">
    <property type="component" value="Chromosome 2"/>
</dbReference>
<keyword evidence="2" id="KW-0677">Repeat</keyword>
<protein>
    <recommendedName>
        <fullName evidence="8">C2H2-type domain-containing protein</fullName>
    </recommendedName>
</protein>
<dbReference type="PANTHER" id="PTHR24409:SF295">
    <property type="entry name" value="AZ2-RELATED"/>
    <property type="match status" value="1"/>
</dbReference>
<dbReference type="PANTHER" id="PTHR24409">
    <property type="entry name" value="ZINC FINGER PROTEIN 142"/>
    <property type="match status" value="1"/>
</dbReference>
<accession>A0A9Q0MAH9</accession>
<reference evidence="9" key="1">
    <citation type="submission" date="2022-12" db="EMBL/GenBank/DDBJ databases">
        <title>Genome assemblies of Blomia tropicalis.</title>
        <authorList>
            <person name="Cui Y."/>
        </authorList>
    </citation>
    <scope>NUCLEOTIDE SEQUENCE</scope>
    <source>
        <tissue evidence="9">Adult mites</tissue>
    </source>
</reference>
<comment type="caution">
    <text evidence="9">The sequence shown here is derived from an EMBL/GenBank/DDBJ whole genome shotgun (WGS) entry which is preliminary data.</text>
</comment>
<dbReference type="Gene3D" id="3.30.160.60">
    <property type="entry name" value="Classic Zinc Finger"/>
    <property type="match status" value="2"/>
</dbReference>
<feature type="region of interest" description="Disordered" evidence="7">
    <location>
        <begin position="456"/>
        <end position="486"/>
    </location>
</feature>
<name>A0A9Q0MAH9_BLOTA</name>
<dbReference type="OMA" id="FELSAYE"/>
<feature type="compositionally biased region" description="Low complexity" evidence="7">
    <location>
        <begin position="472"/>
        <end position="483"/>
    </location>
</feature>
<evidence type="ECO:0000256" key="3">
    <source>
        <dbReference type="ARBA" id="ARBA00022771"/>
    </source>
</evidence>
<keyword evidence="10" id="KW-1185">Reference proteome</keyword>
<dbReference type="SUPFAM" id="SSF57667">
    <property type="entry name" value="beta-beta-alpha zinc fingers"/>
    <property type="match status" value="1"/>
</dbReference>
<dbReference type="FunFam" id="3.30.160.60:FF:000100">
    <property type="entry name" value="Zinc finger 45-like"/>
    <property type="match status" value="1"/>
</dbReference>
<dbReference type="GO" id="GO:0005634">
    <property type="term" value="C:nucleus"/>
    <property type="evidence" value="ECO:0007669"/>
    <property type="project" value="TreeGrafter"/>
</dbReference>
<dbReference type="SMART" id="SM00355">
    <property type="entry name" value="ZnF_C2H2"/>
    <property type="match status" value="6"/>
</dbReference>
<evidence type="ECO:0000256" key="1">
    <source>
        <dbReference type="ARBA" id="ARBA00022723"/>
    </source>
</evidence>
<organism evidence="9 10">
    <name type="scientific">Blomia tropicalis</name>
    <name type="common">Mite</name>
    <dbReference type="NCBI Taxonomy" id="40697"/>
    <lineage>
        <taxon>Eukaryota</taxon>
        <taxon>Metazoa</taxon>
        <taxon>Ecdysozoa</taxon>
        <taxon>Arthropoda</taxon>
        <taxon>Chelicerata</taxon>
        <taxon>Arachnida</taxon>
        <taxon>Acari</taxon>
        <taxon>Acariformes</taxon>
        <taxon>Sarcoptiformes</taxon>
        <taxon>Astigmata</taxon>
        <taxon>Glycyphagoidea</taxon>
        <taxon>Echimyopodidae</taxon>
        <taxon>Blomia</taxon>
    </lineage>
</organism>
<dbReference type="PROSITE" id="PS00028">
    <property type="entry name" value="ZINC_FINGER_C2H2_1"/>
    <property type="match status" value="1"/>
</dbReference>
<keyword evidence="1" id="KW-0479">Metal-binding</keyword>
<evidence type="ECO:0000256" key="4">
    <source>
        <dbReference type="ARBA" id="ARBA00022833"/>
    </source>
</evidence>
<dbReference type="InterPro" id="IPR036236">
    <property type="entry name" value="Znf_C2H2_sf"/>
</dbReference>
<dbReference type="GO" id="GO:0008270">
    <property type="term" value="F:zinc ion binding"/>
    <property type="evidence" value="ECO:0007669"/>
    <property type="project" value="UniProtKB-KW"/>
</dbReference>
<keyword evidence="4" id="KW-0862">Zinc</keyword>
<keyword evidence="3 5" id="KW-0863">Zinc-finger</keyword>
<evidence type="ECO:0000256" key="2">
    <source>
        <dbReference type="ARBA" id="ARBA00022737"/>
    </source>
</evidence>
<dbReference type="EMBL" id="JAPWDV010000002">
    <property type="protein sequence ID" value="KAJ6220622.1"/>
    <property type="molecule type" value="Genomic_DNA"/>
</dbReference>
<evidence type="ECO:0000256" key="6">
    <source>
        <dbReference type="SAM" id="Coils"/>
    </source>
</evidence>
<evidence type="ECO:0000313" key="10">
    <source>
        <dbReference type="Proteomes" id="UP001142055"/>
    </source>
</evidence>
<evidence type="ECO:0000313" key="9">
    <source>
        <dbReference type="EMBL" id="KAJ6220622.1"/>
    </source>
</evidence>
<feature type="coiled-coil region" evidence="6">
    <location>
        <begin position="57"/>
        <end position="91"/>
    </location>
</feature>
<dbReference type="PROSITE" id="PS50157">
    <property type="entry name" value="ZINC_FINGER_C2H2_2"/>
    <property type="match status" value="1"/>
</dbReference>
<dbReference type="AlphaFoldDB" id="A0A9Q0MAH9"/>
<sequence>MDTSSTIYGANTLDSGTMTITMDHQQMGLSSTPSATSILNQSQFSPITVMEHLQSSLKIEHQRRLEVEKELANLKKRVIELEKQIAAKDERLNHSTEMHGAHLRSIKCRIQRSLATATNICGLEFENVDEHDDIDEQGIKKIEFDHHCDDCSFHSKSDVSLILHKMNHSIVEQQYVLSSTSFTTNNSNSKSIYVCPACDTEATMTRHEVYRHIYDTHTNEKPLPCQHCEYSFTHRSYLEDHIRTKHGKLQLSSKMSNQIRVDSNGNPLAKDVPWNTTSMANATTAKSKQLNNVKSNSIQSQITIKTPSIQSLTKTSNRSRPIGTKQSGNELKCTFLDCNFETTSQDKLDFHMKAHINTKYKCPYCPYVSNTIIDIKRHIQKSKKHEGMKMYSCQKCGFGSDCDRMFKEHLRARHFGYEVHDTVVDYFIDEMFSNKNNKRPGTDDELAQAQLAQLKHQMQNPQFHQPPRHMTSNSRSSSHQTSSKKLATSLNNVISEGRKSNRVQSPSLATMIQEIDSSQALSPMETFQLITNYRQQNNATSQPQQANQIPPQQSAVLIWLRNR</sequence>
<proteinExistence type="predicted"/>
<evidence type="ECO:0000256" key="7">
    <source>
        <dbReference type="SAM" id="MobiDB-lite"/>
    </source>
</evidence>
<dbReference type="InterPro" id="IPR013087">
    <property type="entry name" value="Znf_C2H2_type"/>
</dbReference>
<dbReference type="GO" id="GO:0000977">
    <property type="term" value="F:RNA polymerase II transcription regulatory region sequence-specific DNA binding"/>
    <property type="evidence" value="ECO:0007669"/>
    <property type="project" value="TreeGrafter"/>
</dbReference>
<gene>
    <name evidence="9" type="ORF">RDWZM_006434</name>
</gene>
<keyword evidence="6" id="KW-0175">Coiled coil</keyword>
<dbReference type="GO" id="GO:0000981">
    <property type="term" value="F:DNA-binding transcription factor activity, RNA polymerase II-specific"/>
    <property type="evidence" value="ECO:0007669"/>
    <property type="project" value="TreeGrafter"/>
</dbReference>